<dbReference type="RefSeq" id="WP_100674815.1">
    <property type="nucleotide sequence ID" value="NZ_NJGD01000028.1"/>
</dbReference>
<feature type="region of interest" description="Disordered" evidence="1">
    <location>
        <begin position="12"/>
        <end position="129"/>
    </location>
</feature>
<evidence type="ECO:0000256" key="1">
    <source>
        <dbReference type="SAM" id="MobiDB-lite"/>
    </source>
</evidence>
<sequence length="189" mass="20892">MKSPWKFIAQLTSRRASAKAQDSSTGNDTDPKALESDVEHASALLPSWKLVDQESSASDKAKGGDSVAQVRRPPIDDAQPHAPARREADNTASEEPSLARKNAVSTKSQTKARIKRRERGENANAQVAARIPVTATDHPRVQLPSSRDLFFDEVAILDAEIKMLRSQLAQKLRLQNVQLKKMLERFDVS</sequence>
<accession>A0A2J0YTW2</accession>
<dbReference type="AlphaFoldDB" id="A0A2J0YTW2"/>
<feature type="compositionally biased region" description="Basic and acidic residues" evidence="1">
    <location>
        <begin position="73"/>
        <end position="89"/>
    </location>
</feature>
<dbReference type="Proteomes" id="UP000231987">
    <property type="component" value="Unassembled WGS sequence"/>
</dbReference>
<organism evidence="2 3">
    <name type="scientific">Rhizobium meliloti</name>
    <name type="common">Ensifer meliloti</name>
    <name type="synonym">Sinorhizobium meliloti</name>
    <dbReference type="NCBI Taxonomy" id="382"/>
    <lineage>
        <taxon>Bacteria</taxon>
        <taxon>Pseudomonadati</taxon>
        <taxon>Pseudomonadota</taxon>
        <taxon>Alphaproteobacteria</taxon>
        <taxon>Hyphomicrobiales</taxon>
        <taxon>Rhizobiaceae</taxon>
        <taxon>Sinorhizobium/Ensifer group</taxon>
        <taxon>Sinorhizobium</taxon>
    </lineage>
</organism>
<comment type="caution">
    <text evidence="2">The sequence shown here is derived from an EMBL/GenBank/DDBJ whole genome shotgun (WGS) entry which is preliminary data.</text>
</comment>
<protein>
    <submittedName>
        <fullName evidence="2">Uncharacterized protein</fullName>
    </submittedName>
</protein>
<reference evidence="2 3" key="1">
    <citation type="submission" date="2017-06" db="EMBL/GenBank/DDBJ databases">
        <title>Ensifer strains isolated from leguminous trees and herbs display diverse denitrification phenotypes with some acting as strong N2O sinks.</title>
        <authorList>
            <person name="Woliy K."/>
            <person name="Mania D."/>
            <person name="Bakken L.R."/>
            <person name="Frostegard A."/>
        </authorList>
    </citation>
    <scope>NUCLEOTIDE SEQUENCE [LARGE SCALE GENOMIC DNA]</scope>
    <source>
        <strain evidence="2 3">AC50a</strain>
    </source>
</reference>
<evidence type="ECO:0000313" key="3">
    <source>
        <dbReference type="Proteomes" id="UP000231987"/>
    </source>
</evidence>
<proteinExistence type="predicted"/>
<feature type="compositionally biased region" description="Polar residues" evidence="1">
    <location>
        <begin position="12"/>
        <end position="28"/>
    </location>
</feature>
<feature type="compositionally biased region" description="Basic and acidic residues" evidence="1">
    <location>
        <begin position="29"/>
        <end position="40"/>
    </location>
</feature>
<name>A0A2J0YTW2_RHIML</name>
<evidence type="ECO:0000313" key="2">
    <source>
        <dbReference type="EMBL" id="PJR09722.1"/>
    </source>
</evidence>
<gene>
    <name evidence="2" type="ORF">CEJ86_30895</name>
</gene>
<dbReference type="EMBL" id="NJGD01000028">
    <property type="protein sequence ID" value="PJR09722.1"/>
    <property type="molecule type" value="Genomic_DNA"/>
</dbReference>